<dbReference type="EC" id="5.4.2.12" evidence="3"/>
<feature type="binding site" evidence="2">
    <location>
        <position position="58"/>
    </location>
    <ligand>
        <name>substrate</name>
    </ligand>
</feature>
<feature type="active site" description="Tele-phosphohistidine intermediate" evidence="1">
    <location>
        <position position="9"/>
    </location>
</feature>
<accession>A0A7W7STA2</accession>
<evidence type="ECO:0000313" key="4">
    <source>
        <dbReference type="Proteomes" id="UP000578819"/>
    </source>
</evidence>
<dbReference type="PANTHER" id="PTHR48100:SF62">
    <property type="entry name" value="GLUCOSYL-3-PHOSPHOGLYCERATE PHOSPHATASE"/>
    <property type="match status" value="1"/>
</dbReference>
<feature type="active site" description="Proton donor/acceptor" evidence="1">
    <location>
        <position position="82"/>
    </location>
</feature>
<dbReference type="SUPFAM" id="SSF53254">
    <property type="entry name" value="Phosphoglycerate mutase-like"/>
    <property type="match status" value="1"/>
</dbReference>
<dbReference type="InterPro" id="IPR050275">
    <property type="entry name" value="PGM_Phosphatase"/>
</dbReference>
<feature type="binding site" evidence="2">
    <location>
        <begin position="82"/>
        <end position="85"/>
    </location>
    <ligand>
        <name>substrate</name>
    </ligand>
</feature>
<reference evidence="3 4" key="1">
    <citation type="submission" date="2020-08" db="EMBL/GenBank/DDBJ databases">
        <title>Sequencing the genomes of 1000 actinobacteria strains.</title>
        <authorList>
            <person name="Klenk H.-P."/>
        </authorList>
    </citation>
    <scope>NUCLEOTIDE SEQUENCE [LARGE SCALE GENOMIC DNA]</scope>
    <source>
        <strain evidence="3 4">DSM 45886</strain>
    </source>
</reference>
<dbReference type="CDD" id="cd07067">
    <property type="entry name" value="HP_PGM_like"/>
    <property type="match status" value="1"/>
</dbReference>
<dbReference type="Pfam" id="PF00300">
    <property type="entry name" value="His_Phos_1"/>
    <property type="match status" value="1"/>
</dbReference>
<dbReference type="Gene3D" id="3.40.50.1240">
    <property type="entry name" value="Phosphoglycerate mutase-like"/>
    <property type="match status" value="1"/>
</dbReference>
<gene>
    <name evidence="3" type="ORF">FHR38_004325</name>
</gene>
<sequence length="209" mass="22556">MTRLIVWRHGNTDWNAANRVQGQTDIALNDLGREQAALAAPLLAALRPDAIVASDLQRAMDTAAALAALTGLPVRTDARLRERYYGLWQGLTMTEVAERFPAEHARWRAGEPDPGCQVESLDDMGKRVGGALQDAADAVPGGTIVVATHGGGARQGCGHLLGWGTAILRTVGPLQNCHWTELRHDDVRGWQLRAHNVGLITQRVVPEAV</sequence>
<name>A0A7W7STA2_9ACTN</name>
<dbReference type="Proteomes" id="UP000578819">
    <property type="component" value="Unassembled WGS sequence"/>
</dbReference>
<dbReference type="GO" id="GO:0016791">
    <property type="term" value="F:phosphatase activity"/>
    <property type="evidence" value="ECO:0007669"/>
    <property type="project" value="TreeGrafter"/>
</dbReference>
<dbReference type="GO" id="GO:0004619">
    <property type="term" value="F:phosphoglycerate mutase activity"/>
    <property type="evidence" value="ECO:0007669"/>
    <property type="project" value="UniProtKB-EC"/>
</dbReference>
<feature type="binding site" evidence="2">
    <location>
        <begin position="8"/>
        <end position="15"/>
    </location>
    <ligand>
        <name>substrate</name>
    </ligand>
</feature>
<evidence type="ECO:0000313" key="3">
    <source>
        <dbReference type="EMBL" id="MBB4960592.1"/>
    </source>
</evidence>
<dbReference type="EMBL" id="JACHJW010000001">
    <property type="protein sequence ID" value="MBB4960592.1"/>
    <property type="molecule type" value="Genomic_DNA"/>
</dbReference>
<dbReference type="SMART" id="SM00855">
    <property type="entry name" value="PGAM"/>
    <property type="match status" value="1"/>
</dbReference>
<evidence type="ECO:0000256" key="1">
    <source>
        <dbReference type="PIRSR" id="PIRSR613078-1"/>
    </source>
</evidence>
<comment type="caution">
    <text evidence="3">The sequence shown here is derived from an EMBL/GenBank/DDBJ whole genome shotgun (WGS) entry which is preliminary data.</text>
</comment>
<evidence type="ECO:0000256" key="2">
    <source>
        <dbReference type="PIRSR" id="PIRSR613078-2"/>
    </source>
</evidence>
<protein>
    <submittedName>
        <fullName evidence="3">Putative phosphoglycerate mutase</fullName>
        <ecNumber evidence="3">5.4.2.12</ecNumber>
    </submittedName>
</protein>
<dbReference type="GO" id="GO:0005737">
    <property type="term" value="C:cytoplasm"/>
    <property type="evidence" value="ECO:0007669"/>
    <property type="project" value="TreeGrafter"/>
</dbReference>
<organism evidence="3 4">
    <name type="scientific">Micromonospora polyrhachis</name>
    <dbReference type="NCBI Taxonomy" id="1282883"/>
    <lineage>
        <taxon>Bacteria</taxon>
        <taxon>Bacillati</taxon>
        <taxon>Actinomycetota</taxon>
        <taxon>Actinomycetes</taxon>
        <taxon>Micromonosporales</taxon>
        <taxon>Micromonosporaceae</taxon>
        <taxon>Micromonospora</taxon>
    </lineage>
</organism>
<keyword evidence="3" id="KW-0413">Isomerase</keyword>
<keyword evidence="4" id="KW-1185">Reference proteome</keyword>
<dbReference type="PANTHER" id="PTHR48100">
    <property type="entry name" value="BROAD-SPECIFICITY PHOSPHATASE YOR283W-RELATED"/>
    <property type="match status" value="1"/>
</dbReference>
<dbReference type="InterPro" id="IPR029033">
    <property type="entry name" value="His_PPase_superfam"/>
</dbReference>
<dbReference type="AlphaFoldDB" id="A0A7W7STA2"/>
<dbReference type="InterPro" id="IPR013078">
    <property type="entry name" value="His_Pase_superF_clade-1"/>
</dbReference>
<proteinExistence type="predicted"/>
<dbReference type="RefSeq" id="WP_184536341.1">
    <property type="nucleotide sequence ID" value="NZ_JACHJW010000001.1"/>
</dbReference>